<sequence>MKSYICGTACLFKSTIILKLKSQGYKAKVGDYKEACDKYAFLKNKAADEIMTTVYNAYTILNEVEGAVHDRCVIDAIVYDCLFRDVPIDKFAKYIENVKVLNEEWLKSNYFVFLIAGDEAQTLDRMVKRANGIDVMTIEYVRKQNEYFTLAATVLGKEIVPIFEFDDMNIVVEKIMNNHGLQRDDQHSV</sequence>
<gene>
    <name evidence="1" type="primary">tmk</name>
    <name evidence="1" type="ORF">DijuNPV-ORF-126</name>
</gene>
<accession>A0AAE6H304</accession>
<dbReference type="GeneID" id="80538248"/>
<reference evidence="1" key="1">
    <citation type="journal article" date="2019" name="Viruses">
        <title>A Nymphalid-Infecting Group I Alphabaculovirus Isolated from the Major Passion Fruit Caterpillar Pest Dione juno juno (Lepidoptera: Nymphalidae).</title>
        <authorList>
            <person name="Ribeiro B.M."/>
            <person name="Dos Santos E.R."/>
            <person name="Trentin L.B."/>
            <person name="da Silva L.A."/>
            <person name="de Melo F.L."/>
            <person name="Kitajima E.W."/>
            <person name="Ardisson-Araujo D.M.P."/>
        </authorList>
    </citation>
    <scope>NUCLEOTIDE SEQUENCE</scope>
    <source>
        <strain evidence="1">Araguari-MG</strain>
    </source>
</reference>
<dbReference type="RefSeq" id="YP_010799878.1">
    <property type="nucleotide sequence ID" value="NC_076692.1"/>
</dbReference>
<dbReference type="SUPFAM" id="SSF52540">
    <property type="entry name" value="P-loop containing nucleoside triphosphate hydrolases"/>
    <property type="match status" value="1"/>
</dbReference>
<name>A0AAE6H304_9ABAC</name>
<dbReference type="Proteomes" id="UP000831804">
    <property type="component" value="Segment"/>
</dbReference>
<dbReference type="EMBL" id="MK558262">
    <property type="protein sequence ID" value="QDL57064.1"/>
    <property type="molecule type" value="Genomic_DNA"/>
</dbReference>
<dbReference type="InterPro" id="IPR027417">
    <property type="entry name" value="P-loop_NTPase"/>
</dbReference>
<proteinExistence type="predicted"/>
<protein>
    <submittedName>
        <fullName evidence="1">TMK</fullName>
    </submittedName>
</protein>
<evidence type="ECO:0000313" key="2">
    <source>
        <dbReference type="Proteomes" id="UP000831804"/>
    </source>
</evidence>
<evidence type="ECO:0000313" key="1">
    <source>
        <dbReference type="EMBL" id="QDL57064.1"/>
    </source>
</evidence>
<dbReference type="KEGG" id="vg:80538248"/>
<dbReference type="Gene3D" id="3.40.50.300">
    <property type="entry name" value="P-loop containing nucleotide triphosphate hydrolases"/>
    <property type="match status" value="1"/>
</dbReference>
<organism evidence="1 2">
    <name type="scientific">Dione juno nucleopolyhedrovirus</name>
    <dbReference type="NCBI Taxonomy" id="2594175"/>
    <lineage>
        <taxon>Viruses</taxon>
        <taxon>Viruses incertae sedis</taxon>
        <taxon>Naldaviricetes</taxon>
        <taxon>Lefavirales</taxon>
        <taxon>Baculoviridae</taxon>
        <taxon>Alphabaculovirus</taxon>
        <taxon>Alphabaculovirus dijunonis</taxon>
    </lineage>
</organism>
<keyword evidence="2" id="KW-1185">Reference proteome</keyword>